<feature type="compositionally biased region" description="Basic residues" evidence="1">
    <location>
        <begin position="9"/>
        <end position="20"/>
    </location>
</feature>
<evidence type="ECO:0000313" key="3">
    <source>
        <dbReference type="WBParaSite" id="nRc.2.0.1.t08056-RA"/>
    </source>
</evidence>
<dbReference type="AlphaFoldDB" id="A0A915I2V8"/>
<evidence type="ECO:0000256" key="1">
    <source>
        <dbReference type="SAM" id="MobiDB-lite"/>
    </source>
</evidence>
<dbReference type="WBParaSite" id="nRc.2.0.1.t08056-RA">
    <property type="protein sequence ID" value="nRc.2.0.1.t08056-RA"/>
    <property type="gene ID" value="nRc.2.0.1.g08056"/>
</dbReference>
<reference evidence="3" key="1">
    <citation type="submission" date="2022-11" db="UniProtKB">
        <authorList>
            <consortium name="WormBaseParasite"/>
        </authorList>
    </citation>
    <scope>IDENTIFICATION</scope>
</reference>
<feature type="region of interest" description="Disordered" evidence="1">
    <location>
        <begin position="1"/>
        <end position="22"/>
    </location>
</feature>
<dbReference type="Proteomes" id="UP000887565">
    <property type="component" value="Unplaced"/>
</dbReference>
<accession>A0A915I2V8</accession>
<evidence type="ECO:0000313" key="2">
    <source>
        <dbReference type="Proteomes" id="UP000887565"/>
    </source>
</evidence>
<proteinExistence type="predicted"/>
<name>A0A915I2V8_ROMCU</name>
<sequence>MMDNETNRKKFGKRNPKMHKNQGNLLFDQSKDWLVPIGTDAQNYLCPFWALDVLGTENAKLYRRFAPSQCILI</sequence>
<organism evidence="2 3">
    <name type="scientific">Romanomermis culicivorax</name>
    <name type="common">Nematode worm</name>
    <dbReference type="NCBI Taxonomy" id="13658"/>
    <lineage>
        <taxon>Eukaryota</taxon>
        <taxon>Metazoa</taxon>
        <taxon>Ecdysozoa</taxon>
        <taxon>Nematoda</taxon>
        <taxon>Enoplea</taxon>
        <taxon>Dorylaimia</taxon>
        <taxon>Mermithida</taxon>
        <taxon>Mermithoidea</taxon>
        <taxon>Mermithidae</taxon>
        <taxon>Romanomermis</taxon>
    </lineage>
</organism>
<protein>
    <submittedName>
        <fullName evidence="3">Uncharacterized protein</fullName>
    </submittedName>
</protein>
<keyword evidence="2" id="KW-1185">Reference proteome</keyword>